<dbReference type="EMBL" id="UOFT01000058">
    <property type="protein sequence ID" value="VAW97432.1"/>
    <property type="molecule type" value="Genomic_DNA"/>
</dbReference>
<sequence>MTQHTLSKQDYESFRTFLEDACGIVLGENKHYLVTSRLSRLLDEFKFSSLSGMIDKLKQVNNTELKEKIIDAMTTNETSWFRDKYPFEILFNEIFTEIAANKKPVMRIWSSASSSGQEAYSISMTFSEYQAKNPGKFSGRLEIVGTDISPTVLKHAREAKYDELSLARGLSEERLKRFFVDQGDGGYKVRPEISSRCKFSELNLLKNYSILGKFDIIFCRNVLIYFSAEIKTDILTRMAKLLNPGGYLFLGGSESPTGYCDLFEMVRLKAGVAYCLK</sequence>
<proteinExistence type="predicted"/>
<gene>
    <name evidence="7" type="ORF">MNBD_GAMMA23-924</name>
</gene>
<dbReference type="Pfam" id="PF01739">
    <property type="entry name" value="CheR"/>
    <property type="match status" value="1"/>
</dbReference>
<dbReference type="Gene3D" id="1.10.155.10">
    <property type="entry name" value="Chemotaxis receptor methyltransferase CheR, N-terminal domain"/>
    <property type="match status" value="1"/>
</dbReference>
<evidence type="ECO:0000256" key="4">
    <source>
        <dbReference type="ARBA" id="ARBA00022679"/>
    </source>
</evidence>
<dbReference type="InterPro" id="IPR029063">
    <property type="entry name" value="SAM-dependent_MTases_sf"/>
</dbReference>
<evidence type="ECO:0000256" key="1">
    <source>
        <dbReference type="ARBA" id="ARBA00001541"/>
    </source>
</evidence>
<evidence type="ECO:0000259" key="6">
    <source>
        <dbReference type="PROSITE" id="PS50123"/>
    </source>
</evidence>
<dbReference type="CDD" id="cd02440">
    <property type="entry name" value="AdoMet_MTases"/>
    <property type="match status" value="1"/>
</dbReference>
<protein>
    <recommendedName>
        <fullName evidence="2">protein-glutamate O-methyltransferase</fullName>
        <ecNumber evidence="2">2.1.1.80</ecNumber>
    </recommendedName>
</protein>
<dbReference type="PANTHER" id="PTHR24422">
    <property type="entry name" value="CHEMOTAXIS PROTEIN METHYLTRANSFERASE"/>
    <property type="match status" value="1"/>
</dbReference>
<evidence type="ECO:0000256" key="5">
    <source>
        <dbReference type="ARBA" id="ARBA00022691"/>
    </source>
</evidence>
<evidence type="ECO:0000256" key="2">
    <source>
        <dbReference type="ARBA" id="ARBA00012534"/>
    </source>
</evidence>
<dbReference type="GO" id="GO:0032259">
    <property type="term" value="P:methylation"/>
    <property type="evidence" value="ECO:0007669"/>
    <property type="project" value="UniProtKB-KW"/>
</dbReference>
<dbReference type="InterPro" id="IPR000780">
    <property type="entry name" value="CheR_MeTrfase"/>
</dbReference>
<evidence type="ECO:0000313" key="7">
    <source>
        <dbReference type="EMBL" id="VAW97432.1"/>
    </source>
</evidence>
<dbReference type="Gene3D" id="3.40.50.150">
    <property type="entry name" value="Vaccinia Virus protein VP39"/>
    <property type="match status" value="1"/>
</dbReference>
<dbReference type="PROSITE" id="PS50123">
    <property type="entry name" value="CHER"/>
    <property type="match status" value="1"/>
</dbReference>
<dbReference type="SMART" id="SM00138">
    <property type="entry name" value="MeTrc"/>
    <property type="match status" value="1"/>
</dbReference>
<dbReference type="InterPro" id="IPR036804">
    <property type="entry name" value="CheR_N_sf"/>
</dbReference>
<dbReference type="PANTHER" id="PTHR24422:SF21">
    <property type="entry name" value="CHEMOTAXIS PROTEIN METHYLTRANSFERASE 1"/>
    <property type="match status" value="1"/>
</dbReference>
<keyword evidence="5" id="KW-0949">S-adenosyl-L-methionine</keyword>
<dbReference type="SUPFAM" id="SSF47757">
    <property type="entry name" value="Chemotaxis receptor methyltransferase CheR, N-terminal domain"/>
    <property type="match status" value="1"/>
</dbReference>
<dbReference type="Pfam" id="PF03705">
    <property type="entry name" value="CheR_N"/>
    <property type="match status" value="1"/>
</dbReference>
<keyword evidence="4 7" id="KW-0808">Transferase</keyword>
<dbReference type="InterPro" id="IPR050903">
    <property type="entry name" value="Bact_Chemotaxis_MeTrfase"/>
</dbReference>
<dbReference type="EC" id="2.1.1.80" evidence="2"/>
<evidence type="ECO:0000256" key="3">
    <source>
        <dbReference type="ARBA" id="ARBA00022603"/>
    </source>
</evidence>
<dbReference type="AlphaFoldDB" id="A0A3B1AC02"/>
<organism evidence="7">
    <name type="scientific">hydrothermal vent metagenome</name>
    <dbReference type="NCBI Taxonomy" id="652676"/>
    <lineage>
        <taxon>unclassified sequences</taxon>
        <taxon>metagenomes</taxon>
        <taxon>ecological metagenomes</taxon>
    </lineage>
</organism>
<reference evidence="7" key="1">
    <citation type="submission" date="2018-06" db="EMBL/GenBank/DDBJ databases">
        <authorList>
            <person name="Zhirakovskaya E."/>
        </authorList>
    </citation>
    <scope>NUCLEOTIDE SEQUENCE</scope>
</reference>
<feature type="domain" description="CheR-type methyltransferase" evidence="6">
    <location>
        <begin position="1"/>
        <end position="277"/>
    </location>
</feature>
<dbReference type="InterPro" id="IPR022641">
    <property type="entry name" value="CheR_N"/>
</dbReference>
<dbReference type="InterPro" id="IPR022642">
    <property type="entry name" value="CheR_C"/>
</dbReference>
<accession>A0A3B1AC02</accession>
<keyword evidence="3 7" id="KW-0489">Methyltransferase</keyword>
<name>A0A3B1AC02_9ZZZZ</name>
<comment type="catalytic activity">
    <reaction evidence="1">
        <text>L-glutamyl-[protein] + S-adenosyl-L-methionine = [protein]-L-glutamate 5-O-methyl ester + S-adenosyl-L-homocysteine</text>
        <dbReference type="Rhea" id="RHEA:24452"/>
        <dbReference type="Rhea" id="RHEA-COMP:10208"/>
        <dbReference type="Rhea" id="RHEA-COMP:10311"/>
        <dbReference type="ChEBI" id="CHEBI:29973"/>
        <dbReference type="ChEBI" id="CHEBI:57856"/>
        <dbReference type="ChEBI" id="CHEBI:59789"/>
        <dbReference type="ChEBI" id="CHEBI:82795"/>
        <dbReference type="EC" id="2.1.1.80"/>
    </reaction>
</comment>
<dbReference type="PRINTS" id="PR00996">
    <property type="entry name" value="CHERMTFRASE"/>
</dbReference>
<dbReference type="GO" id="GO:0008983">
    <property type="term" value="F:protein-glutamate O-methyltransferase activity"/>
    <property type="evidence" value="ECO:0007669"/>
    <property type="project" value="UniProtKB-EC"/>
</dbReference>
<dbReference type="SUPFAM" id="SSF53335">
    <property type="entry name" value="S-adenosyl-L-methionine-dependent methyltransferases"/>
    <property type="match status" value="1"/>
</dbReference>